<gene>
    <name evidence="1" type="ORF">Lac1_20930</name>
</gene>
<evidence type="ECO:0000313" key="2">
    <source>
        <dbReference type="Proteomes" id="UP001305815"/>
    </source>
</evidence>
<sequence>MSYEKFVELLEKRLREALPEEWDICIRTVIKNNGRERKGIVIREPGLNISPTIYLEGYFERYQRGYTLEEIGCQIKELYQHVKVTHRWEGGFLTEYENVRSRIIYRVVNCRKNQDYLRGIPYVPFLDLAVIFFVMLNLDGEDKTAFMPVGEEHLRLWNVKKEDVYREACQNTPRLLPAEFAPMQTVIYEMAGEEGPEEWEQGEEDVHILTNSSRNFGAAAILYPSCLKRIGEYLGKDFYIMPSSIHEVIILPVSMAPSWEELDLIVREMNQTQLDREDVLSDRVYFYCREKEKLMLPEKE</sequence>
<dbReference type="EMBL" id="AP027742">
    <property type="protein sequence ID" value="BDZ77910.1"/>
    <property type="molecule type" value="Genomic_DNA"/>
</dbReference>
<dbReference type="Pfam" id="PF18941">
    <property type="entry name" value="DUF5688"/>
    <property type="match status" value="1"/>
</dbReference>
<accession>A0ABM8I4H9</accession>
<name>A0ABM8I4H9_9FIRM</name>
<proteinExistence type="predicted"/>
<evidence type="ECO:0000313" key="1">
    <source>
        <dbReference type="EMBL" id="BDZ77910.1"/>
    </source>
</evidence>
<dbReference type="RefSeq" id="WP_316264943.1">
    <property type="nucleotide sequence ID" value="NZ_AP027742.1"/>
</dbReference>
<dbReference type="InterPro" id="IPR043743">
    <property type="entry name" value="DUF5688"/>
</dbReference>
<protein>
    <submittedName>
        <fullName evidence="1">Uncharacterized protein</fullName>
    </submittedName>
</protein>
<dbReference type="Proteomes" id="UP001305815">
    <property type="component" value="Chromosome"/>
</dbReference>
<reference evidence="2" key="1">
    <citation type="journal article" date="2023" name="Int. J. Syst. Evol. Microbiol.">
        <title>Claveliimonas bilis gen. nov., sp. nov., deoxycholic acid-producing bacteria isolated from human faeces, and reclassification of Sellimonas monacensis Zenner et al. 2021 as Claveliimonas monacensis comb. nov.</title>
        <authorList>
            <person name="Hisatomi A."/>
            <person name="Kastawa N.W.E.P.G."/>
            <person name="Song I."/>
            <person name="Ohkuma M."/>
            <person name="Fukiya S."/>
            <person name="Sakamoto M."/>
        </authorList>
    </citation>
    <scope>NUCLEOTIDE SEQUENCE [LARGE SCALE GENOMIC DNA]</scope>
    <source>
        <strain evidence="2">12BBH14</strain>
    </source>
</reference>
<organism evidence="1 2">
    <name type="scientific">Claveliimonas bilis</name>
    <dbReference type="NCBI Taxonomy" id="3028070"/>
    <lineage>
        <taxon>Bacteria</taxon>
        <taxon>Bacillati</taxon>
        <taxon>Bacillota</taxon>
        <taxon>Clostridia</taxon>
        <taxon>Lachnospirales</taxon>
        <taxon>Lachnospiraceae</taxon>
        <taxon>Claveliimonas</taxon>
    </lineage>
</organism>
<keyword evidence="2" id="KW-1185">Reference proteome</keyword>